<keyword evidence="3" id="KW-1185">Reference proteome</keyword>
<organism evidence="2 3">
    <name type="scientific">Gregarina niphandrodes</name>
    <name type="common">Septate eugregarine</name>
    <dbReference type="NCBI Taxonomy" id="110365"/>
    <lineage>
        <taxon>Eukaryota</taxon>
        <taxon>Sar</taxon>
        <taxon>Alveolata</taxon>
        <taxon>Apicomplexa</taxon>
        <taxon>Conoidasida</taxon>
        <taxon>Gregarinasina</taxon>
        <taxon>Eugregarinorida</taxon>
        <taxon>Gregarinidae</taxon>
        <taxon>Gregarina</taxon>
    </lineage>
</organism>
<evidence type="ECO:0000256" key="1">
    <source>
        <dbReference type="SAM" id="Phobius"/>
    </source>
</evidence>
<proteinExistence type="predicted"/>
<sequence length="84" mass="9000">MRKRGVSVTELQSLVLGSAFRLAGIMLAFISAVYGCMELFGLIPDISENGDVLALDLDRAQEFNSALTPEDVKEGPGLPAVFPM</sequence>
<dbReference type="EMBL" id="AFNH02000040">
    <property type="protein sequence ID" value="EZG88166.1"/>
    <property type="molecule type" value="Genomic_DNA"/>
</dbReference>
<protein>
    <submittedName>
        <fullName evidence="2">Transmembrane protein</fullName>
    </submittedName>
</protein>
<reference evidence="2" key="1">
    <citation type="submission" date="2013-12" db="EMBL/GenBank/DDBJ databases">
        <authorList>
            <person name="Omoto C.K."/>
            <person name="Sibley D."/>
            <person name="Venepally P."/>
            <person name="Hadjithomas M."/>
            <person name="Karamycheva S."/>
            <person name="Brunk B."/>
            <person name="Roos D."/>
            <person name="Caler E."/>
            <person name="Lorenzi H."/>
        </authorList>
    </citation>
    <scope>NUCLEOTIDE SEQUENCE</scope>
</reference>
<accession>A0A023BDL0</accession>
<dbReference type="Proteomes" id="UP000019763">
    <property type="component" value="Unassembled WGS sequence"/>
</dbReference>
<evidence type="ECO:0000313" key="2">
    <source>
        <dbReference type="EMBL" id="EZG88166.1"/>
    </source>
</evidence>
<dbReference type="VEuPathDB" id="CryptoDB:GNI_005140"/>
<keyword evidence="1" id="KW-1133">Transmembrane helix</keyword>
<comment type="caution">
    <text evidence="2">The sequence shown here is derived from an EMBL/GenBank/DDBJ whole genome shotgun (WGS) entry which is preliminary data.</text>
</comment>
<dbReference type="GeneID" id="22910452"/>
<dbReference type="RefSeq" id="XP_011128590.1">
    <property type="nucleotide sequence ID" value="XM_011130288.1"/>
</dbReference>
<feature type="transmembrane region" description="Helical" evidence="1">
    <location>
        <begin position="20"/>
        <end position="43"/>
    </location>
</feature>
<keyword evidence="1 2" id="KW-0812">Transmembrane</keyword>
<dbReference type="AlphaFoldDB" id="A0A023BDL0"/>
<evidence type="ECO:0000313" key="3">
    <source>
        <dbReference type="Proteomes" id="UP000019763"/>
    </source>
</evidence>
<keyword evidence="1" id="KW-0472">Membrane</keyword>
<gene>
    <name evidence="2" type="ORF">GNI_005140</name>
</gene>
<name>A0A023BDL0_GRENI</name>